<proteinExistence type="predicted"/>
<evidence type="ECO:0000313" key="2">
    <source>
        <dbReference type="EMBL" id="PVX56948.1"/>
    </source>
</evidence>
<comment type="caution">
    <text evidence="2">The sequence shown here is derived from an EMBL/GenBank/DDBJ whole genome shotgun (WGS) entry which is preliminary data.</text>
</comment>
<sequence length="142" mass="16392">MSRTFHHKFTIGAKCGVLFFVFLAFYLFWVKAFLIGLLLVILAVFLMERSLHSEYIFSDEELTIYRGRFGGSKILPLSQIRSCRPQVANFGLSRFLILEYGDNRYATVQPDQEASFVKCLRERIAALAKAHADERKPEMCED</sequence>
<evidence type="ECO:0000313" key="3">
    <source>
        <dbReference type="Proteomes" id="UP000245870"/>
    </source>
</evidence>
<dbReference type="RefSeq" id="WP_116616099.1">
    <property type="nucleotide sequence ID" value="NZ_CAMQYP010000023.1"/>
</dbReference>
<gene>
    <name evidence="2" type="ORF">C7379_10569</name>
</gene>
<keyword evidence="1" id="KW-0472">Membrane</keyword>
<reference evidence="2 3" key="1">
    <citation type="submission" date="2018-05" db="EMBL/GenBank/DDBJ databases">
        <title>Genomic Encyclopedia of Type Strains, Phase IV (KMG-IV): sequencing the most valuable type-strain genomes for metagenomic binning, comparative biology and taxonomic classification.</title>
        <authorList>
            <person name="Goeker M."/>
        </authorList>
    </citation>
    <scope>NUCLEOTIDE SEQUENCE [LARGE SCALE GENOMIC DNA]</scope>
    <source>
        <strain evidence="2 3">DSM 100333</strain>
    </source>
</reference>
<evidence type="ECO:0000256" key="1">
    <source>
        <dbReference type="SAM" id="Phobius"/>
    </source>
</evidence>
<keyword evidence="1" id="KW-1133">Transmembrane helix</keyword>
<feature type="transmembrane region" description="Helical" evidence="1">
    <location>
        <begin position="20"/>
        <end position="46"/>
    </location>
</feature>
<accession>A0A2U0UH25</accession>
<organism evidence="2 3">
    <name type="scientific">Hallella colorans</name>
    <dbReference type="NCBI Taxonomy" id="1703337"/>
    <lineage>
        <taxon>Bacteria</taxon>
        <taxon>Pseudomonadati</taxon>
        <taxon>Bacteroidota</taxon>
        <taxon>Bacteroidia</taxon>
        <taxon>Bacteroidales</taxon>
        <taxon>Prevotellaceae</taxon>
        <taxon>Hallella</taxon>
    </lineage>
</organism>
<keyword evidence="1" id="KW-0812">Transmembrane</keyword>
<dbReference type="OrthoDB" id="1081386at2"/>
<protein>
    <submittedName>
        <fullName evidence="2">Uncharacterized protein</fullName>
    </submittedName>
</protein>
<dbReference type="AlphaFoldDB" id="A0A2U0UH25"/>
<dbReference type="EMBL" id="QENY01000005">
    <property type="protein sequence ID" value="PVX56948.1"/>
    <property type="molecule type" value="Genomic_DNA"/>
</dbReference>
<keyword evidence="3" id="KW-1185">Reference proteome</keyword>
<dbReference type="Proteomes" id="UP000245870">
    <property type="component" value="Unassembled WGS sequence"/>
</dbReference>
<name>A0A2U0UH25_9BACT</name>